<dbReference type="PIRSF" id="PIRSF034852">
    <property type="entry name" value="UCP034852"/>
    <property type="match status" value="1"/>
</dbReference>
<evidence type="ECO:0000256" key="1">
    <source>
        <dbReference type="ARBA" id="ARBA00006718"/>
    </source>
</evidence>
<proteinExistence type="inferred from homology"/>
<dbReference type="InterPro" id="IPR008326">
    <property type="entry name" value="PdhI-like"/>
</dbReference>
<accession>A0ABU5CD40</accession>
<sequence length="96" mass="10957">MNIEVSEKAVEWYKEELDTDDTPNIKFFPRYGGNGNVPGFSLGISVTEPNHAFASVVKDNILFFVEEEDAWYFDGADLVISYDEKLAEPLVSYRKK</sequence>
<keyword evidence="3" id="KW-1185">Reference proteome</keyword>
<evidence type="ECO:0000313" key="3">
    <source>
        <dbReference type="Proteomes" id="UP001281447"/>
    </source>
</evidence>
<name>A0ABU5CD40_9BACI</name>
<comment type="caution">
    <text evidence="2">The sequence shown here is derived from an EMBL/GenBank/DDBJ whole genome shotgun (WGS) entry which is preliminary data.</text>
</comment>
<dbReference type="RefSeq" id="WP_390353307.1">
    <property type="nucleotide sequence ID" value="NZ_JBHUIZ010000003.1"/>
</dbReference>
<protein>
    <submittedName>
        <fullName evidence="2">Uncharacterized protein</fullName>
    </submittedName>
</protein>
<gene>
    <name evidence="2" type="ORF">RWE15_21720</name>
</gene>
<dbReference type="EMBL" id="JAWDIP010000004">
    <property type="protein sequence ID" value="MDY0396459.1"/>
    <property type="molecule type" value="Genomic_DNA"/>
</dbReference>
<reference evidence="2 3" key="1">
    <citation type="submission" date="2023-10" db="EMBL/GenBank/DDBJ databases">
        <title>Virgibacillus halophilus 5B73C genome.</title>
        <authorList>
            <person name="Miliotis G."/>
            <person name="Sengupta P."/>
            <person name="Hameed A."/>
            <person name="Chuvochina M."/>
            <person name="Mcdonagh F."/>
            <person name="Simpson A.C."/>
            <person name="Singh N.K."/>
            <person name="Rekha P.D."/>
            <person name="Raman K."/>
            <person name="Hugenholtz P."/>
            <person name="Venkateswaran K."/>
        </authorList>
    </citation>
    <scope>NUCLEOTIDE SEQUENCE [LARGE SCALE GENOMIC DNA]</scope>
    <source>
        <strain evidence="2 3">5B73C</strain>
    </source>
</reference>
<dbReference type="Proteomes" id="UP001281447">
    <property type="component" value="Unassembled WGS sequence"/>
</dbReference>
<organism evidence="2 3">
    <name type="scientific">Tigheibacillus halophilus</name>
    <dbReference type="NCBI Taxonomy" id="361280"/>
    <lineage>
        <taxon>Bacteria</taxon>
        <taxon>Bacillati</taxon>
        <taxon>Bacillota</taxon>
        <taxon>Bacilli</taxon>
        <taxon>Bacillales</taxon>
        <taxon>Bacillaceae</taxon>
        <taxon>Tigheibacillus</taxon>
    </lineage>
</organism>
<evidence type="ECO:0000313" key="2">
    <source>
        <dbReference type="EMBL" id="MDY0396459.1"/>
    </source>
</evidence>
<comment type="similarity">
    <text evidence="1">Belongs to the HesB/IscA family.</text>
</comment>
<dbReference type="SUPFAM" id="SSF89360">
    <property type="entry name" value="HesB-like domain"/>
    <property type="match status" value="1"/>
</dbReference>
<dbReference type="InterPro" id="IPR035903">
    <property type="entry name" value="HesB-like_dom_sf"/>
</dbReference>